<evidence type="ECO:0000313" key="1">
    <source>
        <dbReference type="EMBL" id="SMF53186.1"/>
    </source>
</evidence>
<name>A0A1Y6C9S6_9PROT</name>
<sequence length="205" mass="23551">MTHMSSDDYVTGKRMCEDMTAEAFESDFPKVTGRTVKNVGGEDPPDLIALIDDIETGVELTAIMAADAEDIVLGMHRLAKQKHEKYDRRGLFGGRPMILLGHLTWPPIGTKERENLTMEAMYRAMATYPALWDVWEEVDSMYDPSDFDGFGFSEIWLMDDGMKYSSRRDPRAPADFFCFAPSEKGGFWEFERKRRPPYWHLYAGH</sequence>
<evidence type="ECO:0000313" key="2">
    <source>
        <dbReference type="Proteomes" id="UP000192917"/>
    </source>
</evidence>
<dbReference type="STRING" id="560819.SAMN05428998_1196"/>
<reference evidence="1 2" key="1">
    <citation type="submission" date="2017-04" db="EMBL/GenBank/DDBJ databases">
        <authorList>
            <person name="Afonso C.L."/>
            <person name="Miller P.J."/>
            <person name="Scott M.A."/>
            <person name="Spackman E."/>
            <person name="Goraichik I."/>
            <person name="Dimitrov K.M."/>
            <person name="Suarez D.L."/>
            <person name="Swayne D.E."/>
        </authorList>
    </citation>
    <scope>NUCLEOTIDE SEQUENCE [LARGE SCALE GENOMIC DNA]</scope>
    <source>
        <strain evidence="1 2">USBA 355</strain>
    </source>
</reference>
<organism evidence="1 2">
    <name type="scientific">Tistlia consotensis USBA 355</name>
    <dbReference type="NCBI Taxonomy" id="560819"/>
    <lineage>
        <taxon>Bacteria</taxon>
        <taxon>Pseudomonadati</taxon>
        <taxon>Pseudomonadota</taxon>
        <taxon>Alphaproteobacteria</taxon>
        <taxon>Rhodospirillales</taxon>
        <taxon>Rhodovibrionaceae</taxon>
        <taxon>Tistlia</taxon>
    </lineage>
</organism>
<dbReference type="AlphaFoldDB" id="A0A1Y6C9S6"/>
<protein>
    <submittedName>
        <fullName evidence="1">Uncharacterized protein</fullName>
    </submittedName>
</protein>
<keyword evidence="2" id="KW-1185">Reference proteome</keyword>
<dbReference type="EMBL" id="FWZX01000019">
    <property type="protein sequence ID" value="SMF53186.1"/>
    <property type="molecule type" value="Genomic_DNA"/>
</dbReference>
<proteinExistence type="predicted"/>
<accession>A0A1Y6C9S6</accession>
<gene>
    <name evidence="1" type="ORF">SAMN05428998_1196</name>
</gene>
<dbReference type="Proteomes" id="UP000192917">
    <property type="component" value="Unassembled WGS sequence"/>
</dbReference>